<dbReference type="STRING" id="562970.Btus_3130"/>
<name>D5WWH9_KYRT2</name>
<dbReference type="KEGG" id="bts:Btus_3130"/>
<accession>D5WWH9</accession>
<dbReference type="HOGENOM" id="CLU_546043_0_0_9"/>
<keyword evidence="2" id="KW-1185">Reference proteome</keyword>
<evidence type="ECO:0000313" key="2">
    <source>
        <dbReference type="Proteomes" id="UP000002368"/>
    </source>
</evidence>
<dbReference type="eggNOG" id="COG4726">
    <property type="taxonomic scope" value="Bacteria"/>
</dbReference>
<dbReference type="RefSeq" id="WP_013077023.1">
    <property type="nucleotide sequence ID" value="NC_014098.1"/>
</dbReference>
<dbReference type="OrthoDB" id="3171015at2"/>
<dbReference type="Proteomes" id="UP000002368">
    <property type="component" value="Chromosome"/>
</dbReference>
<evidence type="ECO:0000313" key="1">
    <source>
        <dbReference type="EMBL" id="ADG07744.1"/>
    </source>
</evidence>
<sequence length="499" mass="54766">MRHHHKGESWRLRRHQQCRSNRLQAGFTLVAVLLVAVILLTLLAAVSTLVLAESRQTGLTARQQQAYNLAEAGLERFMAALQQAADGSSDFPYDPGDLGGWIDRHAINQPGVAVTATYVREDGQPVTANQVPPYPHLIQVRSKGTVDQVSKTIVATVDLQFLGGLFQYALAALSTNGKGIQFDRDLVNLYPDLTINGRIYSNADIRWGKARALPPMLQTHSLAVDLGPNSPIQSRQDLQNVPSWVPVERLGAPLAYPTYEQIVASLRRRNGSQITNVGPTNGSGLLISILGMCIYIDFPTIRIIQGNQAILMFSNPDLYVLGNPYGKTIVSEGNLHLIGLVGDSADRTIYISKKNVWVGDNQIPNDLRAVIETLNKAVGLLLDGLGFLLHLIGLDSLLHLNDNLLQPLSNILSAILDFIRDIIPPWRISGYIYAPNGTVNFGLAALGVHGGVAAKQIHFDVLNSIDINYQNTDLMADFDPSRRPELYIPQPVIVERHTE</sequence>
<dbReference type="EMBL" id="CP002017">
    <property type="protein sequence ID" value="ADG07744.1"/>
    <property type="molecule type" value="Genomic_DNA"/>
</dbReference>
<protein>
    <submittedName>
        <fullName evidence="1">Uncharacterized protein</fullName>
    </submittedName>
</protein>
<organism evidence="1 2">
    <name type="scientific">Kyrpidia tusciae (strain DSM 2912 / NBRC 15312 / T2)</name>
    <name type="common">Bacillus tusciae</name>
    <dbReference type="NCBI Taxonomy" id="562970"/>
    <lineage>
        <taxon>Bacteria</taxon>
        <taxon>Bacillati</taxon>
        <taxon>Bacillota</taxon>
        <taxon>Bacilli</taxon>
        <taxon>Bacillales</taxon>
        <taxon>Alicyclobacillaceae</taxon>
        <taxon>Kyrpidia</taxon>
    </lineage>
</organism>
<dbReference type="AlphaFoldDB" id="D5WWH9"/>
<proteinExistence type="predicted"/>
<reference evidence="1 2" key="1">
    <citation type="journal article" date="2011" name="Stand. Genomic Sci.">
        <title>Complete genome sequence of the thermophilic, hydrogen-oxidizing Bacillus tusciae type strain (T2) and reclassification in the new genus, Kyrpidia gen. nov. as Kyrpidia tusciae comb. nov. and emendation of the family Alicyclobacillaceae da Costa and Rainey, 2010.</title>
        <authorList>
            <person name="Klenk H.P."/>
            <person name="Lapidus A."/>
            <person name="Chertkov O."/>
            <person name="Copeland A."/>
            <person name="Del Rio T.G."/>
            <person name="Nolan M."/>
            <person name="Lucas S."/>
            <person name="Chen F."/>
            <person name="Tice H."/>
            <person name="Cheng J.F."/>
            <person name="Han C."/>
            <person name="Bruce D."/>
            <person name="Goodwin L."/>
            <person name="Pitluck S."/>
            <person name="Pati A."/>
            <person name="Ivanova N."/>
            <person name="Mavromatis K."/>
            <person name="Daum C."/>
            <person name="Chen A."/>
            <person name="Palaniappan K."/>
            <person name="Chang Y.J."/>
            <person name="Land M."/>
            <person name="Hauser L."/>
            <person name="Jeffries C.D."/>
            <person name="Detter J.C."/>
            <person name="Rohde M."/>
            <person name="Abt B."/>
            <person name="Pukall R."/>
            <person name="Goker M."/>
            <person name="Bristow J."/>
            <person name="Markowitz V."/>
            <person name="Hugenholtz P."/>
            <person name="Eisen J.A."/>
        </authorList>
    </citation>
    <scope>NUCLEOTIDE SEQUENCE [LARGE SCALE GENOMIC DNA]</scope>
    <source>
        <strain evidence="1 2">DSM 2912</strain>
    </source>
</reference>
<gene>
    <name evidence="1" type="ordered locus">Btus_3130</name>
</gene>